<dbReference type="VEuPathDB" id="FungiDB:GGTG_12952"/>
<dbReference type="EnsemblFungi" id="EJT69333">
    <property type="protein sequence ID" value="EJT69333"/>
    <property type="gene ID" value="GGTG_12952"/>
</dbReference>
<dbReference type="RefSeq" id="XP_009229118.1">
    <property type="nucleotide sequence ID" value="XM_009230854.1"/>
</dbReference>
<dbReference type="GeneID" id="20353410"/>
<reference evidence="2" key="3">
    <citation type="submission" date="2010-09" db="EMBL/GenBank/DDBJ databases">
        <title>Annotation of Gaeumannomyces graminis var. tritici R3-111a-1.</title>
        <authorList>
            <consortium name="The Broad Institute Genome Sequencing Platform"/>
            <person name="Ma L.-J."/>
            <person name="Dead R."/>
            <person name="Young S.K."/>
            <person name="Zeng Q."/>
            <person name="Gargeya S."/>
            <person name="Fitzgerald M."/>
            <person name="Haas B."/>
            <person name="Abouelleil A."/>
            <person name="Alvarado L."/>
            <person name="Arachchi H.M."/>
            <person name="Berlin A."/>
            <person name="Brown A."/>
            <person name="Chapman S.B."/>
            <person name="Chen Z."/>
            <person name="Dunbar C."/>
            <person name="Freedman E."/>
            <person name="Gearin G."/>
            <person name="Gellesch M."/>
            <person name="Goldberg J."/>
            <person name="Griggs A."/>
            <person name="Gujja S."/>
            <person name="Heiman D."/>
            <person name="Howarth C."/>
            <person name="Larson L."/>
            <person name="Lui A."/>
            <person name="MacDonald P.J.P."/>
            <person name="Mehta T."/>
            <person name="Montmayeur A."/>
            <person name="Murphy C."/>
            <person name="Neiman D."/>
            <person name="Pearson M."/>
            <person name="Priest M."/>
            <person name="Roberts A."/>
            <person name="Saif S."/>
            <person name="Shea T."/>
            <person name="Shenoy N."/>
            <person name="Sisk P."/>
            <person name="Stolte C."/>
            <person name="Sykes S."/>
            <person name="Yandava C."/>
            <person name="Wortman J."/>
            <person name="Nusbaum C."/>
            <person name="Birren B."/>
        </authorList>
    </citation>
    <scope>NUCLEOTIDE SEQUENCE</scope>
    <source>
        <strain evidence="2">R3-111a-1</strain>
    </source>
</reference>
<reference evidence="3" key="4">
    <citation type="journal article" date="2015" name="G3 (Bethesda)">
        <title>Genome sequences of three phytopathogenic species of the Magnaporthaceae family of fungi.</title>
        <authorList>
            <person name="Okagaki L.H."/>
            <person name="Nunes C.C."/>
            <person name="Sailsbery J."/>
            <person name="Clay B."/>
            <person name="Brown D."/>
            <person name="John T."/>
            <person name="Oh Y."/>
            <person name="Young N."/>
            <person name="Fitzgerald M."/>
            <person name="Haas B.J."/>
            <person name="Zeng Q."/>
            <person name="Young S."/>
            <person name="Adiconis X."/>
            <person name="Fan L."/>
            <person name="Levin J.Z."/>
            <person name="Mitchell T.K."/>
            <person name="Okubara P.A."/>
            <person name="Farman M.L."/>
            <person name="Kohn L.M."/>
            <person name="Birren B."/>
            <person name="Ma L.-J."/>
            <person name="Dean R.A."/>
        </authorList>
    </citation>
    <scope>NUCLEOTIDE SEQUENCE</scope>
    <source>
        <strain evidence="3">R3-111a-1</strain>
    </source>
</reference>
<proteinExistence type="predicted"/>
<organism evidence="2">
    <name type="scientific">Gaeumannomyces tritici (strain R3-111a-1)</name>
    <name type="common">Wheat and barley take-all root rot fungus</name>
    <name type="synonym">Gaeumannomyces graminis var. tritici</name>
    <dbReference type="NCBI Taxonomy" id="644352"/>
    <lineage>
        <taxon>Eukaryota</taxon>
        <taxon>Fungi</taxon>
        <taxon>Dikarya</taxon>
        <taxon>Ascomycota</taxon>
        <taxon>Pezizomycotina</taxon>
        <taxon>Sordariomycetes</taxon>
        <taxon>Sordariomycetidae</taxon>
        <taxon>Magnaporthales</taxon>
        <taxon>Magnaporthaceae</taxon>
        <taxon>Gaeumannomyces</taxon>
    </lineage>
</organism>
<dbReference type="EMBL" id="GL385404">
    <property type="protein sequence ID" value="EJT69333.1"/>
    <property type="molecule type" value="Genomic_DNA"/>
</dbReference>
<protein>
    <submittedName>
        <fullName evidence="2 3">Uncharacterized protein</fullName>
    </submittedName>
</protein>
<reference evidence="3" key="5">
    <citation type="submission" date="2018-04" db="UniProtKB">
        <authorList>
            <consortium name="EnsemblFungi"/>
        </authorList>
    </citation>
    <scope>IDENTIFICATION</scope>
    <source>
        <strain evidence="3">R3-111a-1</strain>
    </source>
</reference>
<evidence type="ECO:0000256" key="1">
    <source>
        <dbReference type="SAM" id="MobiDB-lite"/>
    </source>
</evidence>
<reference evidence="2" key="2">
    <citation type="submission" date="2010-07" db="EMBL/GenBank/DDBJ databases">
        <authorList>
            <consortium name="The Broad Institute Genome Sequencing Platform"/>
            <consortium name="Broad Institute Genome Sequencing Center for Infectious Disease"/>
            <person name="Ma L.-J."/>
            <person name="Dead R."/>
            <person name="Young S."/>
            <person name="Zeng Q."/>
            <person name="Koehrsen M."/>
            <person name="Alvarado L."/>
            <person name="Berlin A."/>
            <person name="Chapman S.B."/>
            <person name="Chen Z."/>
            <person name="Freedman E."/>
            <person name="Gellesch M."/>
            <person name="Goldberg J."/>
            <person name="Griggs A."/>
            <person name="Gujja S."/>
            <person name="Heilman E.R."/>
            <person name="Heiman D."/>
            <person name="Hepburn T."/>
            <person name="Howarth C."/>
            <person name="Jen D."/>
            <person name="Larson L."/>
            <person name="Mehta T."/>
            <person name="Neiman D."/>
            <person name="Pearson M."/>
            <person name="Roberts A."/>
            <person name="Saif S."/>
            <person name="Shea T."/>
            <person name="Shenoy N."/>
            <person name="Sisk P."/>
            <person name="Stolte C."/>
            <person name="Sykes S."/>
            <person name="Walk T."/>
            <person name="White J."/>
            <person name="Yandava C."/>
            <person name="Haas B."/>
            <person name="Nusbaum C."/>
            <person name="Birren B."/>
        </authorList>
    </citation>
    <scope>NUCLEOTIDE SEQUENCE</scope>
    <source>
        <strain evidence="2">R3-111a-1</strain>
    </source>
</reference>
<sequence length="126" mass="13762">MHIIPALKENNSLNSPNKREGGGLDTHRMSGRCKRPSFLQPGTRPGGGVRGETAHHVHPLTLESSQLELLPSAAIGADRQMEPLIRWYLDWALGASSEQGMPCQRRRHWPGPPAGLGWLGGDSWLG</sequence>
<evidence type="ECO:0000313" key="4">
    <source>
        <dbReference type="Proteomes" id="UP000006039"/>
    </source>
</evidence>
<accession>J3PHH2</accession>
<dbReference type="Proteomes" id="UP000006039">
    <property type="component" value="Unassembled WGS sequence"/>
</dbReference>
<keyword evidence="4" id="KW-1185">Reference proteome</keyword>
<reference evidence="4" key="1">
    <citation type="submission" date="2010-07" db="EMBL/GenBank/DDBJ databases">
        <title>The genome sequence of Gaeumannomyces graminis var. tritici strain R3-111a-1.</title>
        <authorList>
            <consortium name="The Broad Institute Genome Sequencing Platform"/>
            <person name="Ma L.-J."/>
            <person name="Dead R."/>
            <person name="Young S."/>
            <person name="Zeng Q."/>
            <person name="Koehrsen M."/>
            <person name="Alvarado L."/>
            <person name="Berlin A."/>
            <person name="Chapman S.B."/>
            <person name="Chen Z."/>
            <person name="Freedman E."/>
            <person name="Gellesch M."/>
            <person name="Goldberg J."/>
            <person name="Griggs A."/>
            <person name="Gujja S."/>
            <person name="Heilman E.R."/>
            <person name="Heiman D."/>
            <person name="Hepburn T."/>
            <person name="Howarth C."/>
            <person name="Jen D."/>
            <person name="Larson L."/>
            <person name="Mehta T."/>
            <person name="Neiman D."/>
            <person name="Pearson M."/>
            <person name="Roberts A."/>
            <person name="Saif S."/>
            <person name="Shea T."/>
            <person name="Shenoy N."/>
            <person name="Sisk P."/>
            <person name="Stolte C."/>
            <person name="Sykes S."/>
            <person name="Walk T."/>
            <person name="White J."/>
            <person name="Yandava C."/>
            <person name="Haas B."/>
            <person name="Nusbaum C."/>
            <person name="Birren B."/>
        </authorList>
    </citation>
    <scope>NUCLEOTIDE SEQUENCE [LARGE SCALE GENOMIC DNA]</scope>
    <source>
        <strain evidence="4">R3-111a-1</strain>
    </source>
</reference>
<name>J3PHH2_GAET3</name>
<evidence type="ECO:0000313" key="3">
    <source>
        <dbReference type="EnsemblFungi" id="EJT69333"/>
    </source>
</evidence>
<feature type="compositionally biased region" description="Basic and acidic residues" evidence="1">
    <location>
        <begin position="17"/>
        <end position="28"/>
    </location>
</feature>
<dbReference type="HOGENOM" id="CLU_1981721_0_0_1"/>
<dbReference type="AlphaFoldDB" id="J3PHH2"/>
<evidence type="ECO:0000313" key="2">
    <source>
        <dbReference type="EMBL" id="EJT69333.1"/>
    </source>
</evidence>
<feature type="region of interest" description="Disordered" evidence="1">
    <location>
        <begin position="1"/>
        <end position="53"/>
    </location>
</feature>
<gene>
    <name evidence="3" type="primary">20353410</name>
    <name evidence="2" type="ORF">GGTG_12952</name>
</gene>